<comment type="caution">
    <text evidence="9">The sequence shown here is derived from an EMBL/GenBank/DDBJ whole genome shotgun (WGS) entry which is preliminary data.</text>
</comment>
<dbReference type="SUPFAM" id="SSF103473">
    <property type="entry name" value="MFS general substrate transporter"/>
    <property type="match status" value="1"/>
</dbReference>
<dbReference type="InterPro" id="IPR020846">
    <property type="entry name" value="MFS_dom"/>
</dbReference>
<dbReference type="Gene3D" id="1.20.1250.20">
    <property type="entry name" value="MFS general substrate transporter like domains"/>
    <property type="match status" value="2"/>
</dbReference>
<dbReference type="PROSITE" id="PS51257">
    <property type="entry name" value="PROKAR_LIPOPROTEIN"/>
    <property type="match status" value="1"/>
</dbReference>
<comment type="similarity">
    <text evidence="2">Belongs to the major facilitator superfamily.</text>
</comment>
<keyword evidence="4 7" id="KW-0812">Transmembrane</keyword>
<feature type="transmembrane region" description="Helical" evidence="7">
    <location>
        <begin position="244"/>
        <end position="265"/>
    </location>
</feature>
<dbReference type="InterPro" id="IPR036259">
    <property type="entry name" value="MFS_trans_sf"/>
</dbReference>
<dbReference type="EMBL" id="JAJCIS010000005">
    <property type="protein sequence ID" value="MCB7387657.1"/>
    <property type="molecule type" value="Genomic_DNA"/>
</dbReference>
<dbReference type="InterPro" id="IPR051788">
    <property type="entry name" value="MFS_Transporter"/>
</dbReference>
<keyword evidence="3" id="KW-0813">Transport</keyword>
<accession>A0ABS8DGX2</accession>
<keyword evidence="10" id="KW-1185">Reference proteome</keyword>
<name>A0ABS8DGX2_9FIRM</name>
<evidence type="ECO:0000256" key="5">
    <source>
        <dbReference type="ARBA" id="ARBA00022989"/>
    </source>
</evidence>
<evidence type="ECO:0000259" key="8">
    <source>
        <dbReference type="PROSITE" id="PS50850"/>
    </source>
</evidence>
<dbReference type="Proteomes" id="UP001299546">
    <property type="component" value="Unassembled WGS sequence"/>
</dbReference>
<evidence type="ECO:0000256" key="4">
    <source>
        <dbReference type="ARBA" id="ARBA00022692"/>
    </source>
</evidence>
<dbReference type="InterPro" id="IPR011701">
    <property type="entry name" value="MFS"/>
</dbReference>
<feature type="transmembrane region" description="Helical" evidence="7">
    <location>
        <begin position="205"/>
        <end position="229"/>
    </location>
</feature>
<reference evidence="9 10" key="1">
    <citation type="submission" date="2021-10" db="EMBL/GenBank/DDBJ databases">
        <title>Collection of gut derived symbiotic bacterial strains cultured from healthy donors.</title>
        <authorList>
            <person name="Lin H."/>
            <person name="Littmann E."/>
            <person name="Kohout C."/>
            <person name="Pamer E.G."/>
        </authorList>
    </citation>
    <scope>NUCLEOTIDE SEQUENCE [LARGE SCALE GENOMIC DNA]</scope>
    <source>
        <strain evidence="9 10">DFI.1.165</strain>
    </source>
</reference>
<dbReference type="RefSeq" id="WP_066737224.1">
    <property type="nucleotide sequence ID" value="NZ_JAJCIQ010000006.1"/>
</dbReference>
<evidence type="ECO:0000256" key="1">
    <source>
        <dbReference type="ARBA" id="ARBA00004651"/>
    </source>
</evidence>
<feature type="transmembrane region" description="Helical" evidence="7">
    <location>
        <begin position="72"/>
        <end position="89"/>
    </location>
</feature>
<evidence type="ECO:0000256" key="7">
    <source>
        <dbReference type="SAM" id="Phobius"/>
    </source>
</evidence>
<dbReference type="Pfam" id="PF07690">
    <property type="entry name" value="MFS_1"/>
    <property type="match status" value="1"/>
</dbReference>
<feature type="domain" description="Major facilitator superfamily (MFS) profile" evidence="8">
    <location>
        <begin position="8"/>
        <end position="388"/>
    </location>
</feature>
<dbReference type="PROSITE" id="PS50850">
    <property type="entry name" value="MFS"/>
    <property type="match status" value="1"/>
</dbReference>
<protein>
    <submittedName>
        <fullName evidence="9">MFS transporter</fullName>
    </submittedName>
</protein>
<feature type="transmembrane region" description="Helical" evidence="7">
    <location>
        <begin position="161"/>
        <end position="181"/>
    </location>
</feature>
<keyword evidence="5 7" id="KW-1133">Transmembrane helix</keyword>
<evidence type="ECO:0000313" key="10">
    <source>
        <dbReference type="Proteomes" id="UP001299546"/>
    </source>
</evidence>
<feature type="transmembrane region" description="Helical" evidence="7">
    <location>
        <begin position="39"/>
        <end position="60"/>
    </location>
</feature>
<evidence type="ECO:0000256" key="3">
    <source>
        <dbReference type="ARBA" id="ARBA00022448"/>
    </source>
</evidence>
<evidence type="ECO:0000313" key="9">
    <source>
        <dbReference type="EMBL" id="MCB7387657.1"/>
    </source>
</evidence>
<feature type="transmembrane region" description="Helical" evidence="7">
    <location>
        <begin position="360"/>
        <end position="379"/>
    </location>
</feature>
<keyword evidence="6 7" id="KW-0472">Membrane</keyword>
<feature type="transmembrane region" description="Helical" evidence="7">
    <location>
        <begin position="332"/>
        <end position="354"/>
    </location>
</feature>
<feature type="transmembrane region" description="Helical" evidence="7">
    <location>
        <begin position="297"/>
        <end position="320"/>
    </location>
</feature>
<evidence type="ECO:0000256" key="2">
    <source>
        <dbReference type="ARBA" id="ARBA00008335"/>
    </source>
</evidence>
<organism evidence="9 10">
    <name type="scientific">Bariatricus massiliensis</name>
    <dbReference type="NCBI Taxonomy" id="1745713"/>
    <lineage>
        <taxon>Bacteria</taxon>
        <taxon>Bacillati</taxon>
        <taxon>Bacillota</taxon>
        <taxon>Clostridia</taxon>
        <taxon>Lachnospirales</taxon>
        <taxon>Lachnospiraceae</taxon>
        <taxon>Bariatricus</taxon>
    </lineage>
</organism>
<proteinExistence type="inferred from homology"/>
<comment type="subcellular location">
    <subcellularLocation>
        <location evidence="1">Cell membrane</location>
        <topology evidence="1">Multi-pass membrane protein</topology>
    </subcellularLocation>
</comment>
<gene>
    <name evidence="9" type="ORF">LIZ65_10205</name>
</gene>
<dbReference type="PANTHER" id="PTHR23514">
    <property type="entry name" value="BYPASS OF STOP CODON PROTEIN 6"/>
    <property type="match status" value="1"/>
</dbReference>
<sequence>MQRNNRLIAFLAFAMYFLTGAACIVVGSSLPHLVKMYDMQLDQVVLLGSAYAFGRVLTVYTTGRLVEKLGPIKVLAGGVTLMAIFLLGLPTIVNYYAGLCFAFLGGVGMGAQDTVCPVLLSVSFQKNYAGSLSAGQALFGLGSFATPFLVGVLLAGDKPFFFAYYILLIVPVVMLICMPFVKLDMKEHAQTQEENVKPLYVKHKLLAYGAILLICAAYSAVVNTLGLYLSSFAENMGISQSTSAFMLTVYNVGCVIGSFVFVLVLKKVKAQVVLLVNNICAMAAILAALLINTVEAYFIGMFTAGFFLGVLFSVIVAIATRIGYDRISVASSLVATAGGLSDILTPIVTGFLVGRLGVGFSFKYAIIMIAVSIAAAVVLRLNTTEKKQEV</sequence>
<feature type="transmembrane region" description="Helical" evidence="7">
    <location>
        <begin position="95"/>
        <end position="120"/>
    </location>
</feature>
<feature type="transmembrane region" description="Helical" evidence="7">
    <location>
        <begin position="272"/>
        <end position="291"/>
    </location>
</feature>
<dbReference type="PANTHER" id="PTHR23514:SF3">
    <property type="entry name" value="BYPASS OF STOP CODON PROTEIN 6"/>
    <property type="match status" value="1"/>
</dbReference>
<evidence type="ECO:0000256" key="6">
    <source>
        <dbReference type="ARBA" id="ARBA00023136"/>
    </source>
</evidence>
<feature type="transmembrane region" description="Helical" evidence="7">
    <location>
        <begin position="132"/>
        <end position="155"/>
    </location>
</feature>